<evidence type="ECO:0000256" key="4">
    <source>
        <dbReference type="ARBA" id="ARBA00023027"/>
    </source>
</evidence>
<dbReference type="InterPro" id="IPR050857">
    <property type="entry name" value="D-2-hydroxyacid_DH"/>
</dbReference>
<organism evidence="8">
    <name type="scientific">Dictyoglomus thermophilum</name>
    <dbReference type="NCBI Taxonomy" id="14"/>
    <lineage>
        <taxon>Bacteria</taxon>
        <taxon>Pseudomonadati</taxon>
        <taxon>Dictyoglomota</taxon>
        <taxon>Dictyoglomia</taxon>
        <taxon>Dictyoglomales</taxon>
        <taxon>Dictyoglomaceae</taxon>
        <taxon>Dictyoglomus</taxon>
    </lineage>
</organism>
<evidence type="ECO:0000256" key="1">
    <source>
        <dbReference type="ARBA" id="ARBA00005854"/>
    </source>
</evidence>
<dbReference type="PANTHER" id="PTHR42789">
    <property type="entry name" value="D-ISOMER SPECIFIC 2-HYDROXYACID DEHYDROGENASE FAMILY PROTEIN (AFU_ORTHOLOGUE AFUA_6G10090)"/>
    <property type="match status" value="1"/>
</dbReference>
<comment type="similarity">
    <text evidence="1 5">Belongs to the D-isomer specific 2-hydroxyacid dehydrogenase family.</text>
</comment>
<feature type="domain" description="D-isomer specific 2-hydroxyacid dehydrogenase catalytic" evidence="6">
    <location>
        <begin position="17"/>
        <end position="323"/>
    </location>
</feature>
<dbReference type="InterPro" id="IPR036291">
    <property type="entry name" value="NAD(P)-bd_dom_sf"/>
</dbReference>
<dbReference type="AlphaFoldDB" id="A0A7V3ZJY8"/>
<dbReference type="EMBL" id="DTDV01000020">
    <property type="protein sequence ID" value="HGK24352.1"/>
    <property type="molecule type" value="Genomic_DNA"/>
</dbReference>
<evidence type="ECO:0000256" key="3">
    <source>
        <dbReference type="ARBA" id="ARBA00023002"/>
    </source>
</evidence>
<dbReference type="InterPro" id="IPR006139">
    <property type="entry name" value="D-isomer_2_OHA_DH_cat_dom"/>
</dbReference>
<name>A0A7V3ZJY8_DICTH</name>
<keyword evidence="4" id="KW-0520">NAD</keyword>
<dbReference type="FunFam" id="3.40.50.720:FF:000203">
    <property type="entry name" value="D-3-phosphoglycerate dehydrogenase (SerA)"/>
    <property type="match status" value="1"/>
</dbReference>
<dbReference type="InterPro" id="IPR029753">
    <property type="entry name" value="D-isomer_DH_CS"/>
</dbReference>
<dbReference type="GO" id="GO:0016616">
    <property type="term" value="F:oxidoreductase activity, acting on the CH-OH group of donors, NAD or NADP as acceptor"/>
    <property type="evidence" value="ECO:0007669"/>
    <property type="project" value="InterPro"/>
</dbReference>
<dbReference type="SUPFAM" id="SSF52283">
    <property type="entry name" value="Formate/glycerate dehydrogenase catalytic domain-like"/>
    <property type="match status" value="1"/>
</dbReference>
<dbReference type="PROSITE" id="PS00671">
    <property type="entry name" value="D_2_HYDROXYACID_DH_3"/>
    <property type="match status" value="1"/>
</dbReference>
<dbReference type="InterPro" id="IPR006140">
    <property type="entry name" value="D-isomer_DH_NAD-bd"/>
</dbReference>
<dbReference type="SUPFAM" id="SSF51735">
    <property type="entry name" value="NAD(P)-binding Rossmann-fold domains"/>
    <property type="match status" value="1"/>
</dbReference>
<feature type="domain" description="D-isomer specific 2-hydroxyacid dehydrogenase NAD-binding" evidence="7">
    <location>
        <begin position="114"/>
        <end position="291"/>
    </location>
</feature>
<evidence type="ECO:0000259" key="7">
    <source>
        <dbReference type="Pfam" id="PF02826"/>
    </source>
</evidence>
<gene>
    <name evidence="8" type="ORF">ENU78_08005</name>
</gene>
<comment type="caution">
    <text evidence="8">The sequence shown here is derived from an EMBL/GenBank/DDBJ whole genome shotgun (WGS) entry which is preliminary data.</text>
</comment>
<dbReference type="PROSITE" id="PS00065">
    <property type="entry name" value="D_2_HYDROXYACID_DH_1"/>
    <property type="match status" value="1"/>
</dbReference>
<dbReference type="Gene3D" id="3.40.50.720">
    <property type="entry name" value="NAD(P)-binding Rossmann-like Domain"/>
    <property type="match status" value="2"/>
</dbReference>
<proteinExistence type="inferred from homology"/>
<dbReference type="GO" id="GO:0008652">
    <property type="term" value="P:amino acid biosynthetic process"/>
    <property type="evidence" value="ECO:0007669"/>
    <property type="project" value="UniProtKB-KW"/>
</dbReference>
<dbReference type="GO" id="GO:0051287">
    <property type="term" value="F:NAD binding"/>
    <property type="evidence" value="ECO:0007669"/>
    <property type="project" value="InterPro"/>
</dbReference>
<dbReference type="Pfam" id="PF00389">
    <property type="entry name" value="2-Hacid_dh"/>
    <property type="match status" value="1"/>
</dbReference>
<keyword evidence="2" id="KW-0028">Amino-acid biosynthesis</keyword>
<accession>A0A7V3ZJY8</accession>
<dbReference type="Pfam" id="PF02826">
    <property type="entry name" value="2-Hacid_dh_C"/>
    <property type="match status" value="1"/>
</dbReference>
<keyword evidence="3 5" id="KW-0560">Oxidoreductase</keyword>
<reference evidence="8" key="1">
    <citation type="journal article" date="2020" name="mSystems">
        <title>Genome- and Community-Level Interaction Insights into Carbon Utilization and Element Cycling Functions of Hydrothermarchaeota in Hydrothermal Sediment.</title>
        <authorList>
            <person name="Zhou Z."/>
            <person name="Liu Y."/>
            <person name="Xu W."/>
            <person name="Pan J."/>
            <person name="Luo Z.H."/>
            <person name="Li M."/>
        </authorList>
    </citation>
    <scope>NUCLEOTIDE SEQUENCE [LARGE SCALE GENOMIC DNA]</scope>
    <source>
        <strain evidence="8">SpSt-70</strain>
    </source>
</reference>
<sequence>MYRIAIVNSSSFGKYFPEHIERLKNVGDVERFTLPGDLHGKELADKLMGFNIIVASVTPFYDKEFFEYKDETLLITRHGIGYNNIDIKSATEKGTIVTKVPGIVEREAVAETAVALLMTVIRKIREASLTAREGKWEERAKFIGWEVKDKIVGIIGYGNIGSRVGEILKNGFNAKIIAYDPNIPPEVLKEKGAEPVSLEELIRNSDIISLNASLNEKSRHMISDKEFSMMKDNVIIINTARGELMDEEALIRAIKSGKVAGVGLDVMKDEPPDPQNPLLHMENVVVTPHIAAYTYECLKGMGDKVVADVERVVNQEIPEEIINKEVLERLPWIKKS</sequence>
<dbReference type="PANTHER" id="PTHR42789:SF1">
    <property type="entry name" value="D-ISOMER SPECIFIC 2-HYDROXYACID DEHYDROGENASE FAMILY PROTEIN (AFU_ORTHOLOGUE AFUA_6G10090)"/>
    <property type="match status" value="1"/>
</dbReference>
<evidence type="ECO:0000259" key="6">
    <source>
        <dbReference type="Pfam" id="PF00389"/>
    </source>
</evidence>
<evidence type="ECO:0000256" key="5">
    <source>
        <dbReference type="RuleBase" id="RU003719"/>
    </source>
</evidence>
<dbReference type="InterPro" id="IPR029752">
    <property type="entry name" value="D-isomer_DH_CS1"/>
</dbReference>
<protein>
    <submittedName>
        <fullName evidence="8">Hydroxyacid dehydrogenase</fullName>
    </submittedName>
</protein>
<evidence type="ECO:0000313" key="8">
    <source>
        <dbReference type="EMBL" id="HGK24352.1"/>
    </source>
</evidence>
<dbReference type="CDD" id="cd12177">
    <property type="entry name" value="2-Hacid_dh_12"/>
    <property type="match status" value="1"/>
</dbReference>
<evidence type="ECO:0000256" key="2">
    <source>
        <dbReference type="ARBA" id="ARBA00022605"/>
    </source>
</evidence>